<protein>
    <submittedName>
        <fullName evidence="6">TetR family transcriptional regulator</fullName>
    </submittedName>
</protein>
<keyword evidence="1" id="KW-0805">Transcription regulation</keyword>
<keyword evidence="7" id="KW-1185">Reference proteome</keyword>
<evidence type="ECO:0000256" key="3">
    <source>
        <dbReference type="ARBA" id="ARBA00023163"/>
    </source>
</evidence>
<dbReference type="PROSITE" id="PS50977">
    <property type="entry name" value="HTH_TETR_2"/>
    <property type="match status" value="1"/>
</dbReference>
<dbReference type="InterPro" id="IPR009057">
    <property type="entry name" value="Homeodomain-like_sf"/>
</dbReference>
<gene>
    <name evidence="6" type="ORF">ACH49W_15260</name>
</gene>
<keyword evidence="3" id="KW-0804">Transcription</keyword>
<dbReference type="PANTHER" id="PTHR30055">
    <property type="entry name" value="HTH-TYPE TRANSCRIPTIONAL REGULATOR RUTR"/>
    <property type="match status" value="1"/>
</dbReference>
<evidence type="ECO:0000256" key="1">
    <source>
        <dbReference type="ARBA" id="ARBA00023015"/>
    </source>
</evidence>
<dbReference type="Proteomes" id="UP001611415">
    <property type="component" value="Unassembled WGS sequence"/>
</dbReference>
<reference evidence="6 7" key="1">
    <citation type="submission" date="2024-10" db="EMBL/GenBank/DDBJ databases">
        <title>The Natural Products Discovery Center: Release of the First 8490 Sequenced Strains for Exploring Actinobacteria Biosynthetic Diversity.</title>
        <authorList>
            <person name="Kalkreuter E."/>
            <person name="Kautsar S.A."/>
            <person name="Yang D."/>
            <person name="Bader C.D."/>
            <person name="Teijaro C.N."/>
            <person name="Fluegel L."/>
            <person name="Davis C.M."/>
            <person name="Simpson J.R."/>
            <person name="Lauterbach L."/>
            <person name="Steele A.D."/>
            <person name="Gui C."/>
            <person name="Meng S."/>
            <person name="Li G."/>
            <person name="Viehrig K."/>
            <person name="Ye F."/>
            <person name="Su P."/>
            <person name="Kiefer A.F."/>
            <person name="Nichols A."/>
            <person name="Cepeda A.J."/>
            <person name="Yan W."/>
            <person name="Fan B."/>
            <person name="Jiang Y."/>
            <person name="Adhikari A."/>
            <person name="Zheng C.-J."/>
            <person name="Schuster L."/>
            <person name="Cowan T.M."/>
            <person name="Smanski M.J."/>
            <person name="Chevrette M.G."/>
            <person name="De Carvalho L.P.S."/>
            <person name="Shen B."/>
        </authorList>
    </citation>
    <scope>NUCLEOTIDE SEQUENCE [LARGE SCALE GENOMIC DNA]</scope>
    <source>
        <strain evidence="6 7">NPDC019275</strain>
    </source>
</reference>
<dbReference type="Pfam" id="PF00440">
    <property type="entry name" value="TetR_N"/>
    <property type="match status" value="1"/>
</dbReference>
<dbReference type="SUPFAM" id="SSF46689">
    <property type="entry name" value="Homeodomain-like"/>
    <property type="match status" value="1"/>
</dbReference>
<dbReference type="RefSeq" id="WP_397092832.1">
    <property type="nucleotide sequence ID" value="NZ_JBIRYO010000008.1"/>
</dbReference>
<dbReference type="EMBL" id="JBIRYO010000008">
    <property type="protein sequence ID" value="MFI2474732.1"/>
    <property type="molecule type" value="Genomic_DNA"/>
</dbReference>
<comment type="caution">
    <text evidence="6">The sequence shown here is derived from an EMBL/GenBank/DDBJ whole genome shotgun (WGS) entry which is preliminary data.</text>
</comment>
<dbReference type="Pfam" id="PF17754">
    <property type="entry name" value="TetR_C_14"/>
    <property type="match status" value="1"/>
</dbReference>
<dbReference type="Gene3D" id="1.10.357.10">
    <property type="entry name" value="Tetracycline Repressor, domain 2"/>
    <property type="match status" value="1"/>
</dbReference>
<dbReference type="InterPro" id="IPR050109">
    <property type="entry name" value="HTH-type_TetR-like_transc_reg"/>
</dbReference>
<evidence type="ECO:0000259" key="5">
    <source>
        <dbReference type="PROSITE" id="PS50977"/>
    </source>
</evidence>
<evidence type="ECO:0000256" key="4">
    <source>
        <dbReference type="PROSITE-ProRule" id="PRU00335"/>
    </source>
</evidence>
<sequence>MGRWEPDARGRLEKAALALYAERGFDQTTVEDIAVRAGLTKRTFFRHYTDKRDVLFAGAGVLQDLVVRAVDTAPPTSTAIGAVIVGLEAAADLLRERREEAGARQAVIDANPELQERELVKLSTLAQGIAGALRGRGIEARTATLTSEAGIAVFRVAFNRWIAEAARQDLVPLIRETLDELRAAISDDL</sequence>
<dbReference type="PRINTS" id="PR00455">
    <property type="entry name" value="HTHTETR"/>
</dbReference>
<name>A0ABW7X0Z8_9NOCA</name>
<feature type="DNA-binding region" description="H-T-H motif" evidence="4">
    <location>
        <begin position="29"/>
        <end position="48"/>
    </location>
</feature>
<dbReference type="PANTHER" id="PTHR30055:SF238">
    <property type="entry name" value="MYCOFACTOCIN BIOSYNTHESIS TRANSCRIPTIONAL REGULATOR MFTR-RELATED"/>
    <property type="match status" value="1"/>
</dbReference>
<proteinExistence type="predicted"/>
<dbReference type="InterPro" id="IPR041347">
    <property type="entry name" value="MftR_C"/>
</dbReference>
<evidence type="ECO:0000313" key="6">
    <source>
        <dbReference type="EMBL" id="MFI2474732.1"/>
    </source>
</evidence>
<organism evidence="6 7">
    <name type="scientific">Nocardia xishanensis</name>
    <dbReference type="NCBI Taxonomy" id="238964"/>
    <lineage>
        <taxon>Bacteria</taxon>
        <taxon>Bacillati</taxon>
        <taxon>Actinomycetota</taxon>
        <taxon>Actinomycetes</taxon>
        <taxon>Mycobacteriales</taxon>
        <taxon>Nocardiaceae</taxon>
        <taxon>Nocardia</taxon>
    </lineage>
</organism>
<keyword evidence="2 4" id="KW-0238">DNA-binding</keyword>
<evidence type="ECO:0000313" key="7">
    <source>
        <dbReference type="Proteomes" id="UP001611415"/>
    </source>
</evidence>
<feature type="domain" description="HTH tetR-type" evidence="5">
    <location>
        <begin position="6"/>
        <end position="66"/>
    </location>
</feature>
<dbReference type="InterPro" id="IPR001647">
    <property type="entry name" value="HTH_TetR"/>
</dbReference>
<accession>A0ABW7X0Z8</accession>
<evidence type="ECO:0000256" key="2">
    <source>
        <dbReference type="ARBA" id="ARBA00023125"/>
    </source>
</evidence>